<dbReference type="RefSeq" id="WP_054342393.1">
    <property type="nucleotide sequence ID" value="NZ_FTOE01000002.1"/>
</dbReference>
<dbReference type="Proteomes" id="UP000185999">
    <property type="component" value="Unassembled WGS sequence"/>
</dbReference>
<dbReference type="Pfam" id="PF09932">
    <property type="entry name" value="DUF2164"/>
    <property type="match status" value="1"/>
</dbReference>
<dbReference type="InterPro" id="IPR018680">
    <property type="entry name" value="DUF2164"/>
</dbReference>
<evidence type="ECO:0000313" key="1">
    <source>
        <dbReference type="EMBL" id="SIS58651.1"/>
    </source>
</evidence>
<accession>A0A1N7KAN0</accession>
<keyword evidence="2" id="KW-1185">Reference proteome</keyword>
<organism evidence="1 2">
    <name type="scientific">Neptunomonas antarctica</name>
    <dbReference type="NCBI Taxonomy" id="619304"/>
    <lineage>
        <taxon>Bacteria</taxon>
        <taxon>Pseudomonadati</taxon>
        <taxon>Pseudomonadota</taxon>
        <taxon>Gammaproteobacteria</taxon>
        <taxon>Oceanospirillales</taxon>
        <taxon>Oceanospirillaceae</taxon>
        <taxon>Neptunomonas</taxon>
    </lineage>
</organism>
<proteinExistence type="predicted"/>
<reference evidence="2" key="1">
    <citation type="submission" date="2017-01" db="EMBL/GenBank/DDBJ databases">
        <authorList>
            <person name="Varghese N."/>
            <person name="Submissions S."/>
        </authorList>
    </citation>
    <scope>NUCLEOTIDE SEQUENCE [LARGE SCALE GENOMIC DNA]</scope>
    <source>
        <strain evidence="2">DSM 22306</strain>
    </source>
</reference>
<sequence>MPAIEFPAEQKDAIVHKIQRYFLDELDQEVGQFDAQFLLDFFSKEMGSYYYNQGLHDAQAVLEKQLETIADAIYEIEQPVTFTR</sequence>
<protein>
    <submittedName>
        <fullName evidence="1">Uncharacterized conserved protein, DUF2164 family</fullName>
    </submittedName>
</protein>
<dbReference type="OrthoDB" id="6629495at2"/>
<dbReference type="STRING" id="619304.SAMN05421760_102297"/>
<dbReference type="EMBL" id="FTOE01000002">
    <property type="protein sequence ID" value="SIS58651.1"/>
    <property type="molecule type" value="Genomic_DNA"/>
</dbReference>
<name>A0A1N7KAN0_9GAMM</name>
<gene>
    <name evidence="1" type="ORF">SAMN05421760_102297</name>
</gene>
<evidence type="ECO:0000313" key="2">
    <source>
        <dbReference type="Proteomes" id="UP000185999"/>
    </source>
</evidence>
<dbReference type="AlphaFoldDB" id="A0A1N7KAN0"/>